<organism evidence="2 3">
    <name type="scientific">Daphnia magna</name>
    <dbReference type="NCBI Taxonomy" id="35525"/>
    <lineage>
        <taxon>Eukaryota</taxon>
        <taxon>Metazoa</taxon>
        <taxon>Ecdysozoa</taxon>
        <taxon>Arthropoda</taxon>
        <taxon>Crustacea</taxon>
        <taxon>Branchiopoda</taxon>
        <taxon>Diplostraca</taxon>
        <taxon>Cladocera</taxon>
        <taxon>Anomopoda</taxon>
        <taxon>Daphniidae</taxon>
        <taxon>Daphnia</taxon>
    </lineage>
</organism>
<feature type="region of interest" description="Disordered" evidence="1">
    <location>
        <begin position="22"/>
        <end position="100"/>
    </location>
</feature>
<protein>
    <submittedName>
        <fullName evidence="2">Uncharacterized protein</fullName>
    </submittedName>
</protein>
<feature type="compositionally biased region" description="Polar residues" evidence="1">
    <location>
        <begin position="47"/>
        <end position="61"/>
    </location>
</feature>
<evidence type="ECO:0000313" key="2">
    <source>
        <dbReference type="EMBL" id="KAK4007002.1"/>
    </source>
</evidence>
<feature type="compositionally biased region" description="Polar residues" evidence="1">
    <location>
        <begin position="71"/>
        <end position="91"/>
    </location>
</feature>
<reference evidence="2 3" key="1">
    <citation type="journal article" date="2023" name="Nucleic Acids Res.">
        <title>The hologenome of Daphnia magna reveals possible DNA methylation and microbiome-mediated evolution of the host genome.</title>
        <authorList>
            <person name="Chaturvedi A."/>
            <person name="Li X."/>
            <person name="Dhandapani V."/>
            <person name="Marshall H."/>
            <person name="Kissane S."/>
            <person name="Cuenca-Cambronero M."/>
            <person name="Asole G."/>
            <person name="Calvet F."/>
            <person name="Ruiz-Romero M."/>
            <person name="Marangio P."/>
            <person name="Guigo R."/>
            <person name="Rago D."/>
            <person name="Mirbahai L."/>
            <person name="Eastwood N."/>
            <person name="Colbourne J.K."/>
            <person name="Zhou J."/>
            <person name="Mallon E."/>
            <person name="Orsini L."/>
        </authorList>
    </citation>
    <scope>NUCLEOTIDE SEQUENCE [LARGE SCALE GENOMIC DNA]</scope>
    <source>
        <strain evidence="2">LRV0_1</strain>
    </source>
</reference>
<name>A0ABQ9Z270_9CRUS</name>
<sequence>MFRRTRWAINVDNANRPTAVQRTMQPSRPQFSRGPIVVPPTQPPALVQQSGSSTVAVQSPPVTARPVAGVNTPSGQSSLFQSSAQQESTPGRSVEAPSRPVREIPASPARLFVSRIPVRDRVVWLPPSASSGQHAPVAALGVTRSGRRYIKPLPPSQWPRIVLSQAESTQTALDNTQTHTDYQDYNKNRVLKVLILSKILIFSHPKIIFGINKLVSDAYLLEKAENKHSTAAVYNRSTDSTLPSPHTIELNGHSTADVSFYEQVNLAEASVGCDGTCSLSTLT</sequence>
<gene>
    <name evidence="2" type="ORF">OUZ56_012157</name>
</gene>
<keyword evidence="3" id="KW-1185">Reference proteome</keyword>
<evidence type="ECO:0000256" key="1">
    <source>
        <dbReference type="SAM" id="MobiDB-lite"/>
    </source>
</evidence>
<evidence type="ECO:0000313" key="3">
    <source>
        <dbReference type="Proteomes" id="UP001234178"/>
    </source>
</evidence>
<dbReference type="EMBL" id="JAOYFB010000002">
    <property type="protein sequence ID" value="KAK4007002.1"/>
    <property type="molecule type" value="Genomic_DNA"/>
</dbReference>
<accession>A0ABQ9Z270</accession>
<comment type="caution">
    <text evidence="2">The sequence shown here is derived from an EMBL/GenBank/DDBJ whole genome shotgun (WGS) entry which is preliminary data.</text>
</comment>
<proteinExistence type="predicted"/>
<dbReference type="Proteomes" id="UP001234178">
    <property type="component" value="Unassembled WGS sequence"/>
</dbReference>